<feature type="compositionally biased region" description="Acidic residues" evidence="1">
    <location>
        <begin position="388"/>
        <end position="400"/>
    </location>
</feature>
<dbReference type="InterPro" id="IPR027417">
    <property type="entry name" value="P-loop_NTPase"/>
</dbReference>
<gene>
    <name evidence="2" type="ORF">EJ03DRAFT_331891</name>
</gene>
<name>A0A6G1KVD0_9PEZI</name>
<evidence type="ECO:0008006" key="4">
    <source>
        <dbReference type="Google" id="ProtNLM"/>
    </source>
</evidence>
<dbReference type="EMBL" id="ML995927">
    <property type="protein sequence ID" value="KAF2764370.1"/>
    <property type="molecule type" value="Genomic_DNA"/>
</dbReference>
<feature type="region of interest" description="Disordered" evidence="1">
    <location>
        <begin position="384"/>
        <end position="426"/>
    </location>
</feature>
<dbReference type="AlphaFoldDB" id="A0A6G1KVD0"/>
<dbReference type="SUPFAM" id="SSF52540">
    <property type="entry name" value="P-loop containing nucleoside triphosphate hydrolases"/>
    <property type="match status" value="1"/>
</dbReference>
<feature type="compositionally biased region" description="Basic and acidic residues" evidence="1">
    <location>
        <begin position="59"/>
        <end position="73"/>
    </location>
</feature>
<dbReference type="InterPro" id="IPR050896">
    <property type="entry name" value="Mito_lipid_metab_GTPase"/>
</dbReference>
<accession>A0A6G1KVD0</accession>
<sequence>MLKRVRWPSPACAARLSCMACCSAEVHVAAARQTRLQRYPQPKWVEQSSRRLFSTSRRHQQEAVPQREDQHDAGLVDSDASGLERLERIKRLPVACPGCGAHSQTVAPHSAGYYDVDKVDNGWKKGQQQEDEDQAFRQAMNAGALNNDASAGGAVNAAVASPIPICTRCHELRYHSRGQSIVHPSMESLQAVIEESPHKHNHIYHVLDAADFPMSLIPNLQHALGLPRLRTRNRRSKTLKYVHGRVAEVSFIVARSDLLAPQKEQVDRLLPYLQDVLRDALGRDGRNLRLGHVRCVSAKRGWWTRHVKSDIWKRGGAGWMVGKVNVGKSALFDVVFPKGRSAGQKSVAEHAVVDTFRIPRTAHSPGDLSEGGVGHEEYREIELQSDHEPDDDDDDDDEPSDIGPLLPPAQPETPYPSMPLVSSLPGTTASPIRIPFGNKRGELIDLPGIQRATIEQHIKPEHHKQLVMKSRIVPEQVTIKSGQSILLGGLIRITPNLAADSRLVMLAYAFTPPAFSPHRTSTAKAVAIQTGVHPELSGEELAGQPYTGTVPTIATALAKSRISSAGTFKLEWDVTKRRAGPLTDKAAGKQKADRLPFTVYSADLLVESVGWVELVCQVRRRSDSFLDSDALAELGMDGAKVPEVEVFSPEGKYVGVRRPMNGWLLGGPKKPAVGREQRRQV</sequence>
<dbReference type="PANTHER" id="PTHR46434">
    <property type="entry name" value="GENETIC INTERACTOR OF PROHIBITINS 3, MITOCHONDRIAL"/>
    <property type="match status" value="1"/>
</dbReference>
<dbReference type="GO" id="GO:0005739">
    <property type="term" value="C:mitochondrion"/>
    <property type="evidence" value="ECO:0007669"/>
    <property type="project" value="TreeGrafter"/>
</dbReference>
<keyword evidence="3" id="KW-1185">Reference proteome</keyword>
<feature type="compositionally biased region" description="Pro residues" evidence="1">
    <location>
        <begin position="405"/>
        <end position="417"/>
    </location>
</feature>
<dbReference type="Proteomes" id="UP000799436">
    <property type="component" value="Unassembled WGS sequence"/>
</dbReference>
<reference evidence="2" key="1">
    <citation type="journal article" date="2020" name="Stud. Mycol.">
        <title>101 Dothideomycetes genomes: a test case for predicting lifestyles and emergence of pathogens.</title>
        <authorList>
            <person name="Haridas S."/>
            <person name="Albert R."/>
            <person name="Binder M."/>
            <person name="Bloem J."/>
            <person name="Labutti K."/>
            <person name="Salamov A."/>
            <person name="Andreopoulos B."/>
            <person name="Baker S."/>
            <person name="Barry K."/>
            <person name="Bills G."/>
            <person name="Bluhm B."/>
            <person name="Cannon C."/>
            <person name="Castanera R."/>
            <person name="Culley D."/>
            <person name="Daum C."/>
            <person name="Ezra D."/>
            <person name="Gonzalez J."/>
            <person name="Henrissat B."/>
            <person name="Kuo A."/>
            <person name="Liang C."/>
            <person name="Lipzen A."/>
            <person name="Lutzoni F."/>
            <person name="Magnuson J."/>
            <person name="Mondo S."/>
            <person name="Nolan M."/>
            <person name="Ohm R."/>
            <person name="Pangilinan J."/>
            <person name="Park H.-J."/>
            <person name="Ramirez L."/>
            <person name="Alfaro M."/>
            <person name="Sun H."/>
            <person name="Tritt A."/>
            <person name="Yoshinaga Y."/>
            <person name="Zwiers L.-H."/>
            <person name="Turgeon B."/>
            <person name="Goodwin S."/>
            <person name="Spatafora J."/>
            <person name="Crous P."/>
            <person name="Grigoriev I."/>
        </authorList>
    </citation>
    <scope>NUCLEOTIDE SEQUENCE</scope>
    <source>
        <strain evidence="2">CBS 116005</strain>
    </source>
</reference>
<organism evidence="2 3">
    <name type="scientific">Teratosphaeria nubilosa</name>
    <dbReference type="NCBI Taxonomy" id="161662"/>
    <lineage>
        <taxon>Eukaryota</taxon>
        <taxon>Fungi</taxon>
        <taxon>Dikarya</taxon>
        <taxon>Ascomycota</taxon>
        <taxon>Pezizomycotina</taxon>
        <taxon>Dothideomycetes</taxon>
        <taxon>Dothideomycetidae</taxon>
        <taxon>Mycosphaerellales</taxon>
        <taxon>Teratosphaeriaceae</taxon>
        <taxon>Teratosphaeria</taxon>
    </lineage>
</organism>
<dbReference type="OrthoDB" id="1696305at2759"/>
<feature type="region of interest" description="Disordered" evidence="1">
    <location>
        <begin position="47"/>
        <end position="73"/>
    </location>
</feature>
<dbReference type="Gene3D" id="3.40.50.300">
    <property type="entry name" value="P-loop containing nucleotide triphosphate hydrolases"/>
    <property type="match status" value="1"/>
</dbReference>
<evidence type="ECO:0000313" key="2">
    <source>
        <dbReference type="EMBL" id="KAF2764370.1"/>
    </source>
</evidence>
<dbReference type="PANTHER" id="PTHR46434:SF1">
    <property type="entry name" value="GENETIC INTERACTOR OF PROHIBITINS 3, MITOCHONDRIAL"/>
    <property type="match status" value="1"/>
</dbReference>
<protein>
    <recommendedName>
        <fullName evidence="4">G domain-containing protein</fullName>
    </recommendedName>
</protein>
<proteinExistence type="predicted"/>
<evidence type="ECO:0000313" key="3">
    <source>
        <dbReference type="Proteomes" id="UP000799436"/>
    </source>
</evidence>
<evidence type="ECO:0000256" key="1">
    <source>
        <dbReference type="SAM" id="MobiDB-lite"/>
    </source>
</evidence>